<feature type="region of interest" description="Disordered" evidence="1">
    <location>
        <begin position="332"/>
        <end position="356"/>
    </location>
</feature>
<name>A0AAV3YHX3_9GAST</name>
<dbReference type="AlphaFoldDB" id="A0AAV3YHX3"/>
<sequence>MEPEISRIKKTQPLAKRPNREDDPKNASYTEKPNGFNSRNFTDKQQSRTKAQENSNQERISNGDGTSANRPETSVGRSRNVPLSRGSSSNNVTSGPGKGPALDYIPVIVCDEVSEGDTPVQSCGADVGVTSDNNFLLQTQEPDLIAFDTNEVLKSSNAEVAVRTPIPEQPKQILITEEATERSRSEAVSRRNVSASKEQDRGPTSPRSRRSSAYGQGSPKRQGESYVERLAKSRARCSPSLNSANTSKDAEERINNLTQISKEHNSKDEPSWNDIAYAEDPSHFHAALAKFVSEDLRQSPQRSMSFASTPLSMAGSRTKIKTYQSQVEHLEVNDHDFDSDGEDKKLAECSKLSVSN</sequence>
<feature type="compositionally biased region" description="Basic and acidic residues" evidence="1">
    <location>
        <begin position="179"/>
        <end position="189"/>
    </location>
</feature>
<dbReference type="Proteomes" id="UP000735302">
    <property type="component" value="Unassembled WGS sequence"/>
</dbReference>
<organism evidence="2 3">
    <name type="scientific">Plakobranchus ocellatus</name>
    <dbReference type="NCBI Taxonomy" id="259542"/>
    <lineage>
        <taxon>Eukaryota</taxon>
        <taxon>Metazoa</taxon>
        <taxon>Spiralia</taxon>
        <taxon>Lophotrochozoa</taxon>
        <taxon>Mollusca</taxon>
        <taxon>Gastropoda</taxon>
        <taxon>Heterobranchia</taxon>
        <taxon>Euthyneura</taxon>
        <taxon>Panpulmonata</taxon>
        <taxon>Sacoglossa</taxon>
        <taxon>Placobranchoidea</taxon>
        <taxon>Plakobranchidae</taxon>
        <taxon>Plakobranchus</taxon>
    </lineage>
</organism>
<comment type="caution">
    <text evidence="2">The sequence shown here is derived from an EMBL/GenBank/DDBJ whole genome shotgun (WGS) entry which is preliminary data.</text>
</comment>
<feature type="compositionally biased region" description="Polar residues" evidence="1">
    <location>
        <begin position="47"/>
        <end position="77"/>
    </location>
</feature>
<evidence type="ECO:0000313" key="2">
    <source>
        <dbReference type="EMBL" id="GFN81801.1"/>
    </source>
</evidence>
<proteinExistence type="predicted"/>
<reference evidence="2 3" key="1">
    <citation type="journal article" date="2021" name="Elife">
        <title>Chloroplast acquisition without the gene transfer in kleptoplastic sea slugs, Plakobranchus ocellatus.</title>
        <authorList>
            <person name="Maeda T."/>
            <person name="Takahashi S."/>
            <person name="Yoshida T."/>
            <person name="Shimamura S."/>
            <person name="Takaki Y."/>
            <person name="Nagai Y."/>
            <person name="Toyoda A."/>
            <person name="Suzuki Y."/>
            <person name="Arimoto A."/>
            <person name="Ishii H."/>
            <person name="Satoh N."/>
            <person name="Nishiyama T."/>
            <person name="Hasebe M."/>
            <person name="Maruyama T."/>
            <person name="Minagawa J."/>
            <person name="Obokata J."/>
            <person name="Shigenobu S."/>
        </authorList>
    </citation>
    <scope>NUCLEOTIDE SEQUENCE [LARGE SCALE GENOMIC DNA]</scope>
</reference>
<keyword evidence="3" id="KW-1185">Reference proteome</keyword>
<feature type="region of interest" description="Disordered" evidence="1">
    <location>
        <begin position="1"/>
        <end position="103"/>
    </location>
</feature>
<evidence type="ECO:0000313" key="3">
    <source>
        <dbReference type="Proteomes" id="UP000735302"/>
    </source>
</evidence>
<feature type="region of interest" description="Disordered" evidence="1">
    <location>
        <begin position="171"/>
        <end position="251"/>
    </location>
</feature>
<dbReference type="EMBL" id="BLXT01000945">
    <property type="protein sequence ID" value="GFN81801.1"/>
    <property type="molecule type" value="Genomic_DNA"/>
</dbReference>
<feature type="compositionally biased region" description="Basic and acidic residues" evidence="1">
    <location>
        <begin position="332"/>
        <end position="348"/>
    </location>
</feature>
<feature type="compositionally biased region" description="Basic and acidic residues" evidence="1">
    <location>
        <begin position="221"/>
        <end position="231"/>
    </location>
</feature>
<feature type="compositionally biased region" description="Polar residues" evidence="1">
    <location>
        <begin position="27"/>
        <end position="40"/>
    </location>
</feature>
<accession>A0AAV3YHX3</accession>
<protein>
    <submittedName>
        <fullName evidence="2">Uncharacterized protein</fullName>
    </submittedName>
</protein>
<feature type="compositionally biased region" description="Polar residues" evidence="1">
    <location>
        <begin position="85"/>
        <end position="94"/>
    </location>
</feature>
<evidence type="ECO:0000256" key="1">
    <source>
        <dbReference type="SAM" id="MobiDB-lite"/>
    </source>
</evidence>
<gene>
    <name evidence="2" type="ORF">PoB_000830700</name>
</gene>